<proteinExistence type="inferred from homology"/>
<dbReference type="Gene3D" id="2.60.40.10">
    <property type="entry name" value="Immunoglobulins"/>
    <property type="match status" value="1"/>
</dbReference>
<dbReference type="InterPro" id="IPR008930">
    <property type="entry name" value="Terpenoid_cyclase/PrenylTrfase"/>
</dbReference>
<dbReference type="Gene3D" id="2.60.40.1930">
    <property type="match status" value="1"/>
</dbReference>
<dbReference type="InterPro" id="IPR011625">
    <property type="entry name" value="A2M_N_BRD"/>
</dbReference>
<dbReference type="EMBL" id="JAFIRA010000014">
    <property type="protein sequence ID" value="MCJ2542690.1"/>
    <property type="molecule type" value="Genomic_DNA"/>
</dbReference>
<dbReference type="InterPro" id="IPR013783">
    <property type="entry name" value="Ig-like_fold"/>
</dbReference>
<dbReference type="SMART" id="SM01359">
    <property type="entry name" value="A2M_N_2"/>
    <property type="match status" value="1"/>
</dbReference>
<dbReference type="PANTHER" id="PTHR40094">
    <property type="entry name" value="ALPHA-2-MACROGLOBULIN HOMOLOG"/>
    <property type="match status" value="1"/>
</dbReference>
<dbReference type="SUPFAM" id="SSF48239">
    <property type="entry name" value="Terpenoid cyclases/Protein prenyltransferases"/>
    <property type="match status" value="1"/>
</dbReference>
<dbReference type="InterPro" id="IPR051802">
    <property type="entry name" value="YfhM-like"/>
</dbReference>
<evidence type="ECO:0000256" key="1">
    <source>
        <dbReference type="ARBA" id="ARBA00010556"/>
    </source>
</evidence>
<feature type="domain" description="Alpha-2-macroglobulin bait region" evidence="2">
    <location>
        <begin position="703"/>
        <end position="843"/>
    </location>
</feature>
<dbReference type="Gene3D" id="2.60.40.1120">
    <property type="entry name" value="Carboxypeptidase-like, regulatory domain"/>
    <property type="match status" value="1"/>
</dbReference>
<comment type="similarity">
    <text evidence="1">Belongs to the protease inhibitor I39 (alpha-2-macroglobulin) family. Bacterial alpha-2-macroglobulin subfamily.</text>
</comment>
<dbReference type="Gene3D" id="1.50.10.20">
    <property type="match status" value="1"/>
</dbReference>
<dbReference type="Pfam" id="PF01835">
    <property type="entry name" value="MG2"/>
    <property type="match status" value="1"/>
</dbReference>
<dbReference type="Pfam" id="PF17973">
    <property type="entry name" value="bMG10"/>
    <property type="match status" value="1"/>
</dbReference>
<evidence type="ECO:0000313" key="4">
    <source>
        <dbReference type="EMBL" id="MCJ2542690.1"/>
    </source>
</evidence>
<dbReference type="InterPro" id="IPR047565">
    <property type="entry name" value="Alpha-macroglob_thiol-ester_cl"/>
</dbReference>
<comment type="caution">
    <text evidence="4">The sequence shown here is derived from an EMBL/GenBank/DDBJ whole genome shotgun (WGS) entry which is preliminary data.</text>
</comment>
<dbReference type="CDD" id="cd02891">
    <property type="entry name" value="A2M_like"/>
    <property type="match status" value="1"/>
</dbReference>
<protein>
    <submittedName>
        <fullName evidence="4">Carboxypeptidase regulatory-like domain-containing protein</fullName>
    </submittedName>
</protein>
<dbReference type="PANTHER" id="PTHR40094:SF1">
    <property type="entry name" value="UBIQUITIN DOMAIN-CONTAINING PROTEIN"/>
    <property type="match status" value="1"/>
</dbReference>
<feature type="domain" description="Alpha-2-macroglobulin" evidence="3">
    <location>
        <begin position="891"/>
        <end position="981"/>
    </location>
</feature>
<dbReference type="InterPro" id="IPR013784">
    <property type="entry name" value="Carb-bd-like_fold"/>
</dbReference>
<dbReference type="Pfam" id="PF07703">
    <property type="entry name" value="A2M_BRD"/>
    <property type="match status" value="1"/>
</dbReference>
<dbReference type="InterPro" id="IPR011626">
    <property type="entry name" value="Alpha-macroglobulin_TED"/>
</dbReference>
<keyword evidence="5" id="KW-1185">Reference proteome</keyword>
<dbReference type="Pfam" id="PF00207">
    <property type="entry name" value="A2M"/>
    <property type="match status" value="1"/>
</dbReference>
<sequence>MLRRWLIALVVFLGLGLAVLLSEQPTGSLVGSVELPIGATPARVQVIASGPVTRSVGLNEEGQYRLDRLPVGQYQVTVQSTGLETLRSEGLAQVREGATARIPTLRPRLLSPSLTLYSTSQVFTSAEKAQLQLRATSLRSVQLHLYRFSLRDVQGSPLLRELANAGYGSLNPALQPLVRQELIRSWSQPIRQEPEGWTTQTLDLGILPPGAYWVEAEGQESPDPSSPLPRSDHWFWVSDLGLIQKQTPSELVVQAVHLRELRPLAGIQLQILLPAGDPLTGTTDADGLARFTLPSEDNPSILIYAQGSDPSLQSLSTSYAYGWNQGESLYTYTDRPLYRPGQTVYFRALVRDQTTLTPPPIGSPVRLSITAPNGDPLSEQTLTTNPFGSVHGEFTLPEEAPLGSYGLDWQVLGPQGTSREYTSFQVEAYRKPEFEVTVSPSRPWLLRGGSLTVQVESQYLFGGPVADAQLHYRVFSSPDWSLRYGLLLRSEAEDFFASDIGADEGYYGGYGRLVAEGKGFTDANGRAELRLNRLLQDLNWEEESYWGSQQVQQLRIEVEVTDISRRVVTGSGRAWVTAAQFALFAEADRHLPAPGELVTYRLQARDYDGNPVSTRGEISLERWDWDPRSSTYQRQDILRRQPFQIDNGAGTLTLNLPADLEPGDYRVRFTARDPQRHQAQEISDLWVVQPGSPLHSWGAAQSLAVIPDRQVYQVGEVAQLLIVSPVPDVPVLVGIEGSRLHQVQVLRLQGHTATLTLPITGDYRPNIYATATVVGPERRLYQNETILRVSPLDRFLQVDLQTDKPTYQPGETAQIQIRTRDAQGQPVSAEVGLGIVDSAIYLLRPDRTPDIRRFFYGRRYNQVTTTTSFPQQYPGGADKLANQIRQDFQDTAAWFPDLVTDDNGWAQVQVRWPDNLTTWRLTARAATADTQVGSALSNLVVSKDLLVRLAAPRFFRVGDTLTLAAIVQNRTDQVQRVEVHLEVPGNLQLSSNPRQRITVAAQGAERVEWPVQVLGAGETTVRVWAEGSTLQDVLQLRIPSQPFGAVQRFSEAGQLQGSTARTLPLPWPQTWVPGSRQTRLELASSPVAALLGPLDYLVEFPYGCTEQTLSRFLPALAVAQATEQLGLSLLSQTLERLPKVLRAGLQRLEESQNFDGGWGWWAYDSSNPYLTGYILQGLALAKAAGYAPKEWQVERALTYLREQLGRPQALSPDMQAFVTYSLALWDPSSSPSTLPTGEELSTFGLTYQGLTAIQQGQTDLAQAALDQALQRHQADPQGRWFIPAPAPLAQAPFHERSTYDEMEVAGPLLQLATQLRDPRTAELATAILQQRQDNRWRTTKATADALLGLTAYYQAQIQETPGPGEVLVLNGTTGSPVGRWSATADNPRQRIELADTDVDTLSSLRLEKSGPGPLYYSLTGEAFTPNPPPAENQGFRVTRSYFRLQPQRQSNGQILYRERPLQAGDSVHAGEMLLGRLTVEAEQDSHYVMIEDPLPSGAEITSQDPRLLTGSTAEYWWNWFWTHQENREDRVAFFSTFLEKGSHEFVYLFRPEIPGQFQISPAFAEEMYDPSRHGRSASHFLRVVP</sequence>
<name>A0ABT0CA81_THEVL</name>
<evidence type="ECO:0000259" key="3">
    <source>
        <dbReference type="SMART" id="SM01360"/>
    </source>
</evidence>
<dbReference type="Pfam" id="PF07678">
    <property type="entry name" value="TED_complement"/>
    <property type="match status" value="1"/>
</dbReference>
<dbReference type="RefSeq" id="WP_244349971.1">
    <property type="nucleotide sequence ID" value="NZ_JAFIRA010000014.1"/>
</dbReference>
<dbReference type="Proteomes" id="UP000830835">
    <property type="component" value="Unassembled WGS sequence"/>
</dbReference>
<evidence type="ECO:0000313" key="5">
    <source>
        <dbReference type="Proteomes" id="UP000830835"/>
    </source>
</evidence>
<reference evidence="4" key="1">
    <citation type="submission" date="2021-02" db="EMBL/GenBank/DDBJ databases">
        <title>The CRISPR/cas machinery reduction and long-range gene transfer in the hot spring cyanobacterium Synechococcus.</title>
        <authorList>
            <person name="Dvorak P."/>
            <person name="Jahodarova E."/>
            <person name="Hasler P."/>
            <person name="Poulickova A."/>
        </authorList>
    </citation>
    <scope>NUCLEOTIDE SEQUENCE</scope>
    <source>
        <strain evidence="4">Rupite</strain>
    </source>
</reference>
<dbReference type="SUPFAM" id="SSF49452">
    <property type="entry name" value="Starch-binding domain-like"/>
    <property type="match status" value="1"/>
</dbReference>
<dbReference type="Gene3D" id="2.20.130.20">
    <property type="match status" value="1"/>
</dbReference>
<dbReference type="InterPro" id="IPR002890">
    <property type="entry name" value="MG2"/>
</dbReference>
<organism evidence="4 5">
    <name type="scientific">Thermostichus vulcanus str. 'Rupite'</name>
    <dbReference type="NCBI Taxonomy" id="2813851"/>
    <lineage>
        <taxon>Bacteria</taxon>
        <taxon>Bacillati</taxon>
        <taxon>Cyanobacteriota</taxon>
        <taxon>Cyanophyceae</taxon>
        <taxon>Thermostichales</taxon>
        <taxon>Thermostichaceae</taxon>
        <taxon>Thermostichus</taxon>
    </lineage>
</organism>
<dbReference type="SMART" id="SM01360">
    <property type="entry name" value="A2M"/>
    <property type="match status" value="1"/>
</dbReference>
<dbReference type="SMART" id="SM01419">
    <property type="entry name" value="Thiol-ester_cl"/>
    <property type="match status" value="1"/>
</dbReference>
<dbReference type="InterPro" id="IPR001599">
    <property type="entry name" value="Macroglobln_a2"/>
</dbReference>
<accession>A0ABT0CA81</accession>
<evidence type="ECO:0000259" key="2">
    <source>
        <dbReference type="SMART" id="SM01359"/>
    </source>
</evidence>
<dbReference type="InterPro" id="IPR041246">
    <property type="entry name" value="Bact_MG10"/>
</dbReference>
<gene>
    <name evidence="4" type="ORF">JX360_07180</name>
</gene>